<evidence type="ECO:0000256" key="2">
    <source>
        <dbReference type="ARBA" id="ARBA00022448"/>
    </source>
</evidence>
<dbReference type="PROSITE" id="PS50893">
    <property type="entry name" value="ABC_TRANSPORTER_2"/>
    <property type="match status" value="1"/>
</dbReference>
<protein>
    <submittedName>
        <fullName evidence="7">Putative ABC transporter ATP-binding protein</fullName>
    </submittedName>
</protein>
<dbReference type="Gene3D" id="3.40.50.300">
    <property type="entry name" value="P-loop containing nucleotide triphosphate hydrolases"/>
    <property type="match status" value="1"/>
</dbReference>
<dbReference type="GO" id="GO:0016887">
    <property type="term" value="F:ATP hydrolysis activity"/>
    <property type="evidence" value="ECO:0007669"/>
    <property type="project" value="InterPro"/>
</dbReference>
<sequence length="232" mass="25017">MIAEKLCKRFGSTVAVEGMSWSAQRGEVTVVLGSNGAGKTTTMECLEGLIRPDAGRVEVLGVDPWRASAAHRARVGVMLQDGGLPNGARPVAVLAHLARFYERPVPVEPLVRRLGIDRYARTTIRRLSGGQRRRVAFAAALVGSPEVVFLDEPTSGLDPHARLDVYEIVREHRDRGVCVVLTTHSFEEAEELADQVVVVHGGRAVARGPLRQVCGGSSLSEAYFALTGRARG</sequence>
<evidence type="ECO:0000256" key="4">
    <source>
        <dbReference type="ARBA" id="ARBA00022840"/>
    </source>
</evidence>
<reference evidence="7 8" key="1">
    <citation type="submission" date="2012-08" db="EMBL/GenBank/DDBJ databases">
        <title>Whole genome shotgun sequence of Austwickia chelonae NBRC 105200.</title>
        <authorList>
            <person name="Yoshida I."/>
            <person name="Hosoyama A."/>
            <person name="Tsuchikane K."/>
            <person name="Katsumata H."/>
            <person name="Ando Y."/>
            <person name="Ohji S."/>
            <person name="Hamada M."/>
            <person name="Tamura T."/>
            <person name="Yamazoe A."/>
            <person name="Yamazaki S."/>
            <person name="Fujita N."/>
        </authorList>
    </citation>
    <scope>NUCLEOTIDE SEQUENCE [LARGE SCALE GENOMIC DNA]</scope>
    <source>
        <strain evidence="7 8">NBRC 105200</strain>
    </source>
</reference>
<feature type="domain" description="ABC transporter" evidence="6">
    <location>
        <begin position="1"/>
        <end position="226"/>
    </location>
</feature>
<dbReference type="PROSITE" id="PS00211">
    <property type="entry name" value="ABC_TRANSPORTER_1"/>
    <property type="match status" value="1"/>
</dbReference>
<evidence type="ECO:0000259" key="6">
    <source>
        <dbReference type="PROSITE" id="PS50893"/>
    </source>
</evidence>
<name>K6VKE4_9MICO</name>
<dbReference type="EMBL" id="BAGZ01000005">
    <property type="protein sequence ID" value="GAB77194.1"/>
    <property type="molecule type" value="Genomic_DNA"/>
</dbReference>
<gene>
    <name evidence="7" type="ORF">AUCHE_05_00990</name>
</gene>
<dbReference type="AlphaFoldDB" id="K6VKE4"/>
<dbReference type="InterPro" id="IPR027417">
    <property type="entry name" value="P-loop_NTPase"/>
</dbReference>
<dbReference type="eggNOG" id="COG1131">
    <property type="taxonomic scope" value="Bacteria"/>
</dbReference>
<keyword evidence="8" id="KW-1185">Reference proteome</keyword>
<dbReference type="GO" id="GO:0005524">
    <property type="term" value="F:ATP binding"/>
    <property type="evidence" value="ECO:0007669"/>
    <property type="project" value="UniProtKB-KW"/>
</dbReference>
<keyword evidence="2" id="KW-0813">Transport</keyword>
<dbReference type="SMART" id="SM00382">
    <property type="entry name" value="AAA"/>
    <property type="match status" value="1"/>
</dbReference>
<evidence type="ECO:0000256" key="5">
    <source>
        <dbReference type="ARBA" id="ARBA00023251"/>
    </source>
</evidence>
<dbReference type="RefSeq" id="WP_006501946.1">
    <property type="nucleotide sequence ID" value="NZ_BAGZ01000005.1"/>
</dbReference>
<keyword evidence="5" id="KW-0046">Antibiotic resistance</keyword>
<proteinExistence type="predicted"/>
<dbReference type="Pfam" id="PF00005">
    <property type="entry name" value="ABC_tran"/>
    <property type="match status" value="1"/>
</dbReference>
<dbReference type="GO" id="GO:0046677">
    <property type="term" value="P:response to antibiotic"/>
    <property type="evidence" value="ECO:0007669"/>
    <property type="project" value="UniProtKB-KW"/>
</dbReference>
<dbReference type="Proteomes" id="UP000008495">
    <property type="component" value="Unassembled WGS sequence"/>
</dbReference>
<dbReference type="InterPro" id="IPR003593">
    <property type="entry name" value="AAA+_ATPase"/>
</dbReference>
<dbReference type="InterPro" id="IPR050763">
    <property type="entry name" value="ABC_transporter_ATP-binding"/>
</dbReference>
<dbReference type="SUPFAM" id="SSF52540">
    <property type="entry name" value="P-loop containing nucleoside triphosphate hydrolases"/>
    <property type="match status" value="1"/>
</dbReference>
<dbReference type="CDD" id="cd03230">
    <property type="entry name" value="ABC_DR_subfamily_A"/>
    <property type="match status" value="1"/>
</dbReference>
<evidence type="ECO:0000256" key="1">
    <source>
        <dbReference type="ARBA" id="ARBA00004202"/>
    </source>
</evidence>
<dbReference type="PANTHER" id="PTHR42711">
    <property type="entry name" value="ABC TRANSPORTER ATP-BINDING PROTEIN"/>
    <property type="match status" value="1"/>
</dbReference>
<accession>K6VKE4</accession>
<evidence type="ECO:0000313" key="8">
    <source>
        <dbReference type="Proteomes" id="UP000008495"/>
    </source>
</evidence>
<evidence type="ECO:0000256" key="3">
    <source>
        <dbReference type="ARBA" id="ARBA00022741"/>
    </source>
</evidence>
<comment type="caution">
    <text evidence="7">The sequence shown here is derived from an EMBL/GenBank/DDBJ whole genome shotgun (WGS) entry which is preliminary data.</text>
</comment>
<dbReference type="STRING" id="100225.SAMN05421595_1009"/>
<comment type="subcellular location">
    <subcellularLocation>
        <location evidence="1">Cell membrane</location>
        <topology evidence="1">Peripheral membrane protein</topology>
    </subcellularLocation>
</comment>
<keyword evidence="3" id="KW-0547">Nucleotide-binding</keyword>
<dbReference type="GO" id="GO:0005886">
    <property type="term" value="C:plasma membrane"/>
    <property type="evidence" value="ECO:0007669"/>
    <property type="project" value="UniProtKB-SubCell"/>
</dbReference>
<dbReference type="InterPro" id="IPR017871">
    <property type="entry name" value="ABC_transporter-like_CS"/>
</dbReference>
<dbReference type="PANTHER" id="PTHR42711:SF16">
    <property type="entry name" value="ABC TRANSPORTER ATP-BINDING PROTEIN"/>
    <property type="match status" value="1"/>
</dbReference>
<keyword evidence="4 7" id="KW-0067">ATP-binding</keyword>
<evidence type="ECO:0000313" key="7">
    <source>
        <dbReference type="EMBL" id="GAB77194.1"/>
    </source>
</evidence>
<organism evidence="7 8">
    <name type="scientific">Austwickia chelonae NBRC 105200</name>
    <dbReference type="NCBI Taxonomy" id="1184607"/>
    <lineage>
        <taxon>Bacteria</taxon>
        <taxon>Bacillati</taxon>
        <taxon>Actinomycetota</taxon>
        <taxon>Actinomycetes</taxon>
        <taxon>Micrococcales</taxon>
        <taxon>Dermatophilaceae</taxon>
        <taxon>Austwickia</taxon>
    </lineage>
</organism>
<dbReference type="InterPro" id="IPR003439">
    <property type="entry name" value="ABC_transporter-like_ATP-bd"/>
</dbReference>